<feature type="transmembrane region" description="Helical" evidence="7">
    <location>
        <begin position="191"/>
        <end position="210"/>
    </location>
</feature>
<keyword evidence="6 7" id="KW-0472">Membrane</keyword>
<feature type="transmembrane region" description="Helical" evidence="7">
    <location>
        <begin position="148"/>
        <end position="171"/>
    </location>
</feature>
<dbReference type="InterPro" id="IPR035906">
    <property type="entry name" value="MetI-like_sf"/>
</dbReference>
<protein>
    <submittedName>
        <fullName evidence="9">Peptide/nickel transport system permease protein</fullName>
    </submittedName>
</protein>
<organism evidence="9 10">
    <name type="scientific">Catenuloplanes atrovinosus</name>
    <dbReference type="NCBI Taxonomy" id="137266"/>
    <lineage>
        <taxon>Bacteria</taxon>
        <taxon>Bacillati</taxon>
        <taxon>Actinomycetota</taxon>
        <taxon>Actinomycetes</taxon>
        <taxon>Micromonosporales</taxon>
        <taxon>Micromonosporaceae</taxon>
        <taxon>Catenuloplanes</taxon>
    </lineage>
</organism>
<feature type="domain" description="ABC transmembrane type-1" evidence="8">
    <location>
        <begin position="109"/>
        <end position="314"/>
    </location>
</feature>
<evidence type="ECO:0000256" key="3">
    <source>
        <dbReference type="ARBA" id="ARBA00022475"/>
    </source>
</evidence>
<dbReference type="PANTHER" id="PTHR43163:SF6">
    <property type="entry name" value="DIPEPTIDE TRANSPORT SYSTEM PERMEASE PROTEIN DPPB-RELATED"/>
    <property type="match status" value="1"/>
</dbReference>
<dbReference type="InterPro" id="IPR000515">
    <property type="entry name" value="MetI-like"/>
</dbReference>
<keyword evidence="5 7" id="KW-1133">Transmembrane helix</keyword>
<dbReference type="InterPro" id="IPR045621">
    <property type="entry name" value="BPD_transp_1_N"/>
</dbReference>
<evidence type="ECO:0000259" key="8">
    <source>
        <dbReference type="PROSITE" id="PS50928"/>
    </source>
</evidence>
<dbReference type="PROSITE" id="PS50928">
    <property type="entry name" value="ABC_TM1"/>
    <property type="match status" value="1"/>
</dbReference>
<reference evidence="9" key="1">
    <citation type="submission" date="2023-07" db="EMBL/GenBank/DDBJ databases">
        <title>Sequencing the genomes of 1000 actinobacteria strains.</title>
        <authorList>
            <person name="Klenk H.-P."/>
        </authorList>
    </citation>
    <scope>NUCLEOTIDE SEQUENCE</scope>
    <source>
        <strain evidence="9">DSM 44707</strain>
    </source>
</reference>
<feature type="transmembrane region" description="Helical" evidence="7">
    <location>
        <begin position="115"/>
        <end position="136"/>
    </location>
</feature>
<evidence type="ECO:0000256" key="5">
    <source>
        <dbReference type="ARBA" id="ARBA00022989"/>
    </source>
</evidence>
<evidence type="ECO:0000256" key="6">
    <source>
        <dbReference type="ARBA" id="ARBA00023136"/>
    </source>
</evidence>
<name>A0AAE4C8H1_9ACTN</name>
<dbReference type="GO" id="GO:0005886">
    <property type="term" value="C:plasma membrane"/>
    <property type="evidence" value="ECO:0007669"/>
    <property type="project" value="UniProtKB-SubCell"/>
</dbReference>
<keyword evidence="3" id="KW-1003">Cell membrane</keyword>
<dbReference type="PANTHER" id="PTHR43163">
    <property type="entry name" value="DIPEPTIDE TRANSPORT SYSTEM PERMEASE PROTEIN DPPB-RELATED"/>
    <property type="match status" value="1"/>
</dbReference>
<dbReference type="Pfam" id="PF19300">
    <property type="entry name" value="BPD_transp_1_N"/>
    <property type="match status" value="1"/>
</dbReference>
<comment type="subcellular location">
    <subcellularLocation>
        <location evidence="1 7">Cell membrane</location>
        <topology evidence="1 7">Multi-pass membrane protein</topology>
    </subcellularLocation>
</comment>
<evidence type="ECO:0000256" key="1">
    <source>
        <dbReference type="ARBA" id="ARBA00004651"/>
    </source>
</evidence>
<evidence type="ECO:0000313" key="9">
    <source>
        <dbReference type="EMBL" id="MDR7274617.1"/>
    </source>
</evidence>
<evidence type="ECO:0000256" key="2">
    <source>
        <dbReference type="ARBA" id="ARBA00022448"/>
    </source>
</evidence>
<comment type="similarity">
    <text evidence="7">Belongs to the binding-protein-dependent transport system permease family.</text>
</comment>
<accession>A0AAE4C8H1</accession>
<dbReference type="EMBL" id="JAVDYB010000001">
    <property type="protein sequence ID" value="MDR7274617.1"/>
    <property type="molecule type" value="Genomic_DNA"/>
</dbReference>
<dbReference type="AlphaFoldDB" id="A0AAE4C8H1"/>
<dbReference type="CDD" id="cd06261">
    <property type="entry name" value="TM_PBP2"/>
    <property type="match status" value="1"/>
</dbReference>
<evidence type="ECO:0000256" key="4">
    <source>
        <dbReference type="ARBA" id="ARBA00022692"/>
    </source>
</evidence>
<dbReference type="Gene3D" id="1.10.3720.10">
    <property type="entry name" value="MetI-like"/>
    <property type="match status" value="1"/>
</dbReference>
<dbReference type="RefSeq" id="WP_310364559.1">
    <property type="nucleotide sequence ID" value="NZ_JAVDYB010000001.1"/>
</dbReference>
<evidence type="ECO:0000256" key="7">
    <source>
        <dbReference type="RuleBase" id="RU363032"/>
    </source>
</evidence>
<dbReference type="GO" id="GO:0055085">
    <property type="term" value="P:transmembrane transport"/>
    <property type="evidence" value="ECO:0007669"/>
    <property type="project" value="InterPro"/>
</dbReference>
<evidence type="ECO:0000313" key="10">
    <source>
        <dbReference type="Proteomes" id="UP001183643"/>
    </source>
</evidence>
<feature type="transmembrane region" description="Helical" evidence="7">
    <location>
        <begin position="253"/>
        <end position="275"/>
    </location>
</feature>
<comment type="caution">
    <text evidence="9">The sequence shown here is derived from an EMBL/GenBank/DDBJ whole genome shotgun (WGS) entry which is preliminary data.</text>
</comment>
<proteinExistence type="inferred from homology"/>
<dbReference type="Pfam" id="PF00528">
    <property type="entry name" value="BPD_transp_1"/>
    <property type="match status" value="1"/>
</dbReference>
<gene>
    <name evidence="9" type="ORF">J2S41_001395</name>
</gene>
<dbReference type="SUPFAM" id="SSF161098">
    <property type="entry name" value="MetI-like"/>
    <property type="match status" value="1"/>
</dbReference>
<keyword evidence="4 7" id="KW-0812">Transmembrane</keyword>
<keyword evidence="10" id="KW-1185">Reference proteome</keyword>
<dbReference type="Proteomes" id="UP001183643">
    <property type="component" value="Unassembled WGS sequence"/>
</dbReference>
<keyword evidence="2 7" id="KW-0813">Transport</keyword>
<feature type="transmembrane region" description="Helical" evidence="7">
    <location>
        <begin position="295"/>
        <end position="317"/>
    </location>
</feature>
<sequence length="327" mass="33452">MRPGAGPVIRRLLRRCLLGLLTLAGVSVLAFLLLFAVPRDPAAAMCPKNCDAARLERIRAEWGLTDPVPVQYWSFATRLVSGADGCPAPCLGRSYASGEPVTAMLARALPVTVSLVLPAAVLWVTSGVLLGTVAAARPGSAADRLVGVLSLTGLALPLYLVGAVLLLVLVYGTGTLGPPGWTPPSESPARWAAGLLLPWVTLGAMLAPGYTRLARAQVGDALSADFVRTAAAKGLPGRAVVGRHALRAAAGPLATLAALDVGAALGGTVITEVTFGLHGLGRTVIEAVRADDLPVVLGAVLLGAVFVIGANTIVDGLQAAIDPRMRR</sequence>
<feature type="transmembrane region" description="Helical" evidence="7">
    <location>
        <begin position="12"/>
        <end position="37"/>
    </location>
</feature>